<sequence length="645" mass="71669">MTGQSDSNTVHLTEREVERIRSTVQDNLDKRSELVGHPREPRDAHGAISQATGASLMQDMGNMTGSKGQDTLPALAVGQCYPPCTYSLEDLKPMSLAELRMETHHQGRKLTVKRASPVVTHAARSWTMVQDEDGKETERLEICLHKTLFGEEILESGTVFDIKEPYFTMTEEGEATIRIDHPSDLVARGNEVVETGSSASAEANAKKCKDMGNQALMHKKLPKAWERYTEALKFAKQNLDNNQDLARDISRNRAHVNLLLNRLDEAMADAKAALIGREDQRSQELDSKAYFRAGTAAYNLGEYQTAKGFFEKQLELAPEDKGAKANLRRVATRLKEQTEGTYDLKKIRAALSPASPRADAASFINRTEIRDSEGRGRGLFAARDIPAGEIVLLEKASCVVWGNESDALTGMTYDVRDNRIRVSPLGLTKAIVQRLLNNPSRAERVADLYGDYRGNGGAIVTTNEGPVVDVFRIHDIVSRNAFGADDQHLGGSATKPSTGLWVRAAYINHSCVPNAKREFVGDLMVVRALRNIAAGEELFHSYDESGDYDARQEALMTTWGFKCECPLCVAEKNDEPATRKKRRELAAEADDFVSKTHWANNKRLVILKAQRLARAIDDTYASEKYDGLPHPASHRIREWLSKASK</sequence>
<evidence type="ECO:0000313" key="1">
    <source>
        <dbReference type="EMBL" id="KAL0944744.1"/>
    </source>
</evidence>
<comment type="caution">
    <text evidence="1">The sequence shown here is derived from an EMBL/GenBank/DDBJ whole genome shotgun (WGS) entry which is preliminary data.</text>
</comment>
<organism evidence="1 2">
    <name type="scientific">Colletotrichum truncatum</name>
    <name type="common">Anthracnose fungus</name>
    <name type="synonym">Colletotrichum capsici</name>
    <dbReference type="NCBI Taxonomy" id="5467"/>
    <lineage>
        <taxon>Eukaryota</taxon>
        <taxon>Fungi</taxon>
        <taxon>Dikarya</taxon>
        <taxon>Ascomycota</taxon>
        <taxon>Pezizomycotina</taxon>
        <taxon>Sordariomycetes</taxon>
        <taxon>Hypocreomycetidae</taxon>
        <taxon>Glomerellales</taxon>
        <taxon>Glomerellaceae</taxon>
        <taxon>Colletotrichum</taxon>
        <taxon>Colletotrichum truncatum species complex</taxon>
    </lineage>
</organism>
<keyword evidence="2" id="KW-1185">Reference proteome</keyword>
<dbReference type="EMBL" id="VUJX02000001">
    <property type="protein sequence ID" value="KAL0944744.1"/>
    <property type="molecule type" value="Genomic_DNA"/>
</dbReference>
<name>A0ACC3ZKS3_COLTU</name>
<proteinExistence type="predicted"/>
<accession>A0ACC3ZKS3</accession>
<dbReference type="Proteomes" id="UP000805649">
    <property type="component" value="Unassembled WGS sequence"/>
</dbReference>
<reference evidence="1 2" key="1">
    <citation type="journal article" date="2020" name="Phytopathology">
        <title>Genome Sequence Resources of Colletotrichum truncatum, C. plurivorum, C. musicola, and C. sojae: Four Species Pathogenic to Soybean (Glycine max).</title>
        <authorList>
            <person name="Rogerio F."/>
            <person name="Boufleur T.R."/>
            <person name="Ciampi-Guillardi M."/>
            <person name="Sukno S.A."/>
            <person name="Thon M.R."/>
            <person name="Massola Junior N.S."/>
            <person name="Baroncelli R."/>
        </authorList>
    </citation>
    <scope>NUCLEOTIDE SEQUENCE [LARGE SCALE GENOMIC DNA]</scope>
    <source>
        <strain evidence="1 2">CMES1059</strain>
    </source>
</reference>
<gene>
    <name evidence="1" type="ORF">CTRU02_202631</name>
</gene>
<protein>
    <submittedName>
        <fullName evidence="1">TPR domain-containing protein</fullName>
    </submittedName>
</protein>
<evidence type="ECO:0000313" key="2">
    <source>
        <dbReference type="Proteomes" id="UP000805649"/>
    </source>
</evidence>